<dbReference type="Gene3D" id="3.30.450.30">
    <property type="entry name" value="Dynein light chain 2a, cytoplasmic"/>
    <property type="match status" value="1"/>
</dbReference>
<evidence type="ECO:0000313" key="4">
    <source>
        <dbReference type="Proteomes" id="UP001431572"/>
    </source>
</evidence>
<sequence>MTFQEILAEAIQNVDGIIAASLVGLDGIGVDTILAEGVEGIDSVEVEVEIAGLVSNINRTLGVLKAGKAREIILSADNLSYLISSVDADHLLVFVLTTGGNLGRARLEVRRATQRLNENF</sequence>
<keyword evidence="4" id="KW-1185">Reference proteome</keyword>
<dbReference type="EMBL" id="CP128400">
    <property type="protein sequence ID" value="WJW69399.1"/>
    <property type="molecule type" value="Genomic_DNA"/>
</dbReference>
<accession>A0A8T7M5U1</accession>
<reference evidence="1 3" key="1">
    <citation type="submission" date="2020-06" db="EMBL/GenBank/DDBJ databases">
        <title>Anoxygenic phototrophic Chloroflexota member uses a Type I reaction center.</title>
        <authorList>
            <person name="Tsuji J.M."/>
            <person name="Shaw N.A."/>
            <person name="Nagashima S."/>
            <person name="Venkiteswaran J."/>
            <person name="Schiff S.L."/>
            <person name="Hanada S."/>
            <person name="Tank M."/>
            <person name="Neufeld J.D."/>
        </authorList>
    </citation>
    <scope>NUCLEOTIDE SEQUENCE [LARGE SCALE GENOMIC DNA]</scope>
    <source>
        <strain evidence="1">L227-S17</strain>
    </source>
</reference>
<dbReference type="RefSeq" id="WP_341471287.1">
    <property type="nucleotide sequence ID" value="NZ_CP128400.1"/>
</dbReference>
<dbReference type="AlphaFoldDB" id="A0A8T7M5U1"/>
<evidence type="ECO:0000313" key="2">
    <source>
        <dbReference type="EMBL" id="WJW69399.1"/>
    </source>
</evidence>
<evidence type="ECO:0000313" key="1">
    <source>
        <dbReference type="EMBL" id="NWJ47487.1"/>
    </source>
</evidence>
<proteinExistence type="predicted"/>
<dbReference type="EMBL" id="JACATZ010000003">
    <property type="protein sequence ID" value="NWJ47487.1"/>
    <property type="molecule type" value="Genomic_DNA"/>
</dbReference>
<reference evidence="2" key="2">
    <citation type="journal article" date="2024" name="Nature">
        <title>Anoxygenic phototroph of the Chloroflexota uses a type I reaction centre.</title>
        <authorList>
            <person name="Tsuji J.M."/>
            <person name="Shaw N.A."/>
            <person name="Nagashima S."/>
            <person name="Venkiteswaran J.J."/>
            <person name="Schiff S.L."/>
            <person name="Watanabe T."/>
            <person name="Fukui M."/>
            <person name="Hanada S."/>
            <person name="Tank M."/>
            <person name="Neufeld J.D."/>
        </authorList>
    </citation>
    <scope>NUCLEOTIDE SEQUENCE</scope>
    <source>
        <strain evidence="2">L227-S17</strain>
    </source>
</reference>
<dbReference type="SUPFAM" id="SSF103196">
    <property type="entry name" value="Roadblock/LC7 domain"/>
    <property type="match status" value="1"/>
</dbReference>
<dbReference type="Proteomes" id="UP001431572">
    <property type="component" value="Chromosome 2"/>
</dbReference>
<dbReference type="Proteomes" id="UP000521676">
    <property type="component" value="Unassembled WGS sequence"/>
</dbReference>
<name>A0A8T7M5U1_9CHLR</name>
<evidence type="ECO:0000313" key="3">
    <source>
        <dbReference type="Proteomes" id="UP000521676"/>
    </source>
</evidence>
<protein>
    <recommendedName>
        <fullName evidence="5">Roadblock/LAMTOR2 domain-containing protein</fullName>
    </recommendedName>
</protein>
<gene>
    <name evidence="1" type="ORF">HXX08_16630</name>
    <name evidence="2" type="ORF">OZ401_003007</name>
</gene>
<organism evidence="1 3">
    <name type="scientific">Candidatus Chlorohelix allophototropha</name>
    <dbReference type="NCBI Taxonomy" id="3003348"/>
    <lineage>
        <taxon>Bacteria</taxon>
        <taxon>Bacillati</taxon>
        <taxon>Chloroflexota</taxon>
        <taxon>Chloroflexia</taxon>
        <taxon>Candidatus Chloroheliales</taxon>
        <taxon>Candidatus Chloroheliaceae</taxon>
        <taxon>Candidatus Chlorohelix</taxon>
    </lineage>
</organism>
<evidence type="ECO:0008006" key="5">
    <source>
        <dbReference type="Google" id="ProtNLM"/>
    </source>
</evidence>